<protein>
    <submittedName>
        <fullName evidence="2">Uncharacterized protein</fullName>
    </submittedName>
</protein>
<comment type="caution">
    <text evidence="2">The sequence shown here is derived from an EMBL/GenBank/DDBJ whole genome shotgun (WGS) entry which is preliminary data.</text>
</comment>
<keyword evidence="1" id="KW-1133">Transmembrane helix</keyword>
<proteinExistence type="predicted"/>
<dbReference type="Proteomes" id="UP000664293">
    <property type="component" value="Unassembled WGS sequence"/>
</dbReference>
<evidence type="ECO:0000256" key="1">
    <source>
        <dbReference type="SAM" id="Phobius"/>
    </source>
</evidence>
<dbReference type="EMBL" id="JAEKJR010000001">
    <property type="protein sequence ID" value="MBN8430237.1"/>
    <property type="molecule type" value="Genomic_DNA"/>
</dbReference>
<evidence type="ECO:0000313" key="3">
    <source>
        <dbReference type="Proteomes" id="UP000664293"/>
    </source>
</evidence>
<keyword evidence="3" id="KW-1185">Reference proteome</keyword>
<feature type="transmembrane region" description="Helical" evidence="1">
    <location>
        <begin position="21"/>
        <end position="37"/>
    </location>
</feature>
<sequence length="111" mass="12741">MRGEKQAFFDNPDNIRTMLRVFYGICILLFALDFVIHRHTEFRAEGLPGFYPVYGFVGCVVLVFAAKWMRTFLMRPEDYYDKRELADFDNADSDAEATHAPAPVSGGQEHV</sequence>
<evidence type="ECO:0000313" key="2">
    <source>
        <dbReference type="EMBL" id="MBN8430237.1"/>
    </source>
</evidence>
<reference evidence="2 3" key="1">
    <citation type="submission" date="2020-12" db="EMBL/GenBank/DDBJ databases">
        <title>Oil enriched cultivation method for isolating marine PHA-producing bacteria.</title>
        <authorList>
            <person name="Zheng W."/>
            <person name="Yu S."/>
            <person name="Huang Y."/>
        </authorList>
    </citation>
    <scope>NUCLEOTIDE SEQUENCE [LARGE SCALE GENOMIC DNA]</scope>
    <source>
        <strain evidence="2 3">SN0-2</strain>
    </source>
</reference>
<organism evidence="2 3">
    <name type="scientific">Microbulbifer salipaludis</name>
    <dbReference type="NCBI Taxonomy" id="187980"/>
    <lineage>
        <taxon>Bacteria</taxon>
        <taxon>Pseudomonadati</taxon>
        <taxon>Pseudomonadota</taxon>
        <taxon>Gammaproteobacteria</taxon>
        <taxon>Cellvibrionales</taxon>
        <taxon>Microbulbiferaceae</taxon>
        <taxon>Microbulbifer</taxon>
    </lineage>
</organism>
<gene>
    <name evidence="2" type="ORF">JF535_05145</name>
</gene>
<keyword evidence="1" id="KW-0472">Membrane</keyword>
<keyword evidence="1" id="KW-0812">Transmembrane</keyword>
<name>A0ABS3E4K7_9GAMM</name>
<accession>A0ABS3E4K7</accession>
<dbReference type="RefSeq" id="WP_206999811.1">
    <property type="nucleotide sequence ID" value="NZ_JAEKJR010000001.1"/>
</dbReference>
<feature type="transmembrane region" description="Helical" evidence="1">
    <location>
        <begin position="49"/>
        <end position="66"/>
    </location>
</feature>